<keyword evidence="3" id="KW-0687">Ribonucleoprotein</keyword>
<dbReference type="EMBL" id="LWDP01000047">
    <property type="protein sequence ID" value="ORD93800.1"/>
    <property type="molecule type" value="Genomic_DNA"/>
</dbReference>
<accession>A0A1Y1S5U6</accession>
<dbReference type="GO" id="GO:1990904">
    <property type="term" value="C:ribonucleoprotein complex"/>
    <property type="evidence" value="ECO:0007669"/>
    <property type="project" value="UniProtKB-KW"/>
</dbReference>
<evidence type="ECO:0000256" key="1">
    <source>
        <dbReference type="ARBA" id="ARBA00005943"/>
    </source>
</evidence>
<dbReference type="Pfam" id="PF01200">
    <property type="entry name" value="Ribosomal_S28e"/>
    <property type="match status" value="1"/>
</dbReference>
<comment type="caution">
    <text evidence="4">The sequence shown here is derived from an EMBL/GenBank/DDBJ whole genome shotgun (WGS) entry which is preliminary data.</text>
</comment>
<evidence type="ECO:0000313" key="4">
    <source>
        <dbReference type="EMBL" id="ORD93800.1"/>
    </source>
</evidence>
<dbReference type="GO" id="GO:0003735">
    <property type="term" value="F:structural constituent of ribosome"/>
    <property type="evidence" value="ECO:0007669"/>
    <property type="project" value="InterPro"/>
</dbReference>
<dbReference type="Proteomes" id="UP000192639">
    <property type="component" value="Unassembled WGS sequence"/>
</dbReference>
<keyword evidence="5" id="KW-1185">Reference proteome</keyword>
<dbReference type="GO" id="GO:0005840">
    <property type="term" value="C:ribosome"/>
    <property type="evidence" value="ECO:0007669"/>
    <property type="project" value="UniProtKB-KW"/>
</dbReference>
<keyword evidence="2" id="KW-0689">Ribosomal protein</keyword>
<evidence type="ECO:0000313" key="5">
    <source>
        <dbReference type="Proteomes" id="UP000192639"/>
    </source>
</evidence>
<name>A0A1Y1S5U6_9MICR</name>
<dbReference type="VEuPathDB" id="MicrosporidiaDB:ECANGB1_1530"/>
<reference evidence="4 5" key="1">
    <citation type="journal article" date="2017" name="Environ. Microbiol.">
        <title>Decay of the glycolytic pathway and adaptation to intranuclear parasitism within Enterocytozoonidae microsporidia.</title>
        <authorList>
            <person name="Wiredu Boakye D."/>
            <person name="Jaroenlak P."/>
            <person name="Prachumwat A."/>
            <person name="Williams T.A."/>
            <person name="Bateman K.S."/>
            <person name="Itsathitphaisarn O."/>
            <person name="Sritunyalucksana K."/>
            <person name="Paszkiewicz K.H."/>
            <person name="Moore K.A."/>
            <person name="Stentiford G.D."/>
            <person name="Williams B.A."/>
        </authorList>
    </citation>
    <scope>NUCLEOTIDE SEQUENCE [LARGE SCALE GENOMIC DNA]</scope>
    <source>
        <strain evidence="4 5">GB1</strain>
    </source>
</reference>
<dbReference type="Gene3D" id="2.40.50.140">
    <property type="entry name" value="Nucleic acid-binding proteins"/>
    <property type="match status" value="1"/>
</dbReference>
<proteinExistence type="inferred from homology"/>
<dbReference type="GO" id="GO:0006412">
    <property type="term" value="P:translation"/>
    <property type="evidence" value="ECO:0007669"/>
    <property type="project" value="InterPro"/>
</dbReference>
<gene>
    <name evidence="4" type="primary">RS28</name>
    <name evidence="4" type="ORF">ECANGB1_1530</name>
</gene>
<dbReference type="AlphaFoldDB" id="A0A1Y1S5U6"/>
<dbReference type="InterPro" id="IPR012340">
    <property type="entry name" value="NA-bd_OB-fold"/>
</dbReference>
<sequence length="87" mass="9813">MSASKKIEKKVTEDVPTEEIEKTVDEDQFLAEVINVYSVIGSGGSLRQCRVEVKKTGRTLIRAIYGPVKVGDLIQLRDCVRESRKFK</sequence>
<evidence type="ECO:0000256" key="3">
    <source>
        <dbReference type="ARBA" id="ARBA00023274"/>
    </source>
</evidence>
<dbReference type="SUPFAM" id="SSF50249">
    <property type="entry name" value="Nucleic acid-binding proteins"/>
    <property type="match status" value="1"/>
</dbReference>
<dbReference type="InterPro" id="IPR000289">
    <property type="entry name" value="Ribosomal_eS28"/>
</dbReference>
<organism evidence="4 5">
    <name type="scientific">Enterospora canceri</name>
    <dbReference type="NCBI Taxonomy" id="1081671"/>
    <lineage>
        <taxon>Eukaryota</taxon>
        <taxon>Fungi</taxon>
        <taxon>Fungi incertae sedis</taxon>
        <taxon>Microsporidia</taxon>
        <taxon>Enterocytozoonidae</taxon>
        <taxon>Enterospora</taxon>
    </lineage>
</organism>
<protein>
    <submittedName>
        <fullName evidence="4">RS28</fullName>
    </submittedName>
</protein>
<dbReference type="OrthoDB" id="10258930at2759"/>
<evidence type="ECO:0000256" key="2">
    <source>
        <dbReference type="ARBA" id="ARBA00022980"/>
    </source>
</evidence>
<comment type="similarity">
    <text evidence="1">Belongs to the eukaryotic ribosomal protein eS28 family.</text>
</comment>